<dbReference type="AlphaFoldDB" id="E6XG73"/>
<dbReference type="Proteomes" id="UP000008209">
    <property type="component" value="Chromosome"/>
</dbReference>
<evidence type="ECO:0000313" key="2">
    <source>
        <dbReference type="Proteomes" id="UP000008209"/>
    </source>
</evidence>
<protein>
    <submittedName>
        <fullName evidence="1">Uncharacterized protein</fullName>
    </submittedName>
</protein>
<reference evidence="1 2" key="1">
    <citation type="submission" date="2011-01" db="EMBL/GenBank/DDBJ databases">
        <title>Complete sequence of Shewanella putrefaciens 200.</title>
        <authorList>
            <consortium name="US DOE Joint Genome Institute"/>
            <person name="Lucas S."/>
            <person name="Copeland A."/>
            <person name="Lapidus A."/>
            <person name="Cheng J.-F."/>
            <person name="Bruce D."/>
            <person name="Goodwin L."/>
            <person name="Pitluck S."/>
            <person name="Munk A.C."/>
            <person name="Detter J.C."/>
            <person name="Han C."/>
            <person name="Tapia R."/>
            <person name="Land M."/>
            <person name="Hauser L."/>
            <person name="Chang Y.-J."/>
            <person name="Jeffries C."/>
            <person name="Kyrpides N."/>
            <person name="Ivanova N."/>
            <person name="Mikhailova N."/>
            <person name="Kolker E."/>
            <person name="Lawrence C."/>
            <person name="McCue L.A."/>
            <person name="DiChristina T."/>
            <person name="Nealson K."/>
            <person name="Fredrickson J.K."/>
            <person name="Woyke T."/>
        </authorList>
    </citation>
    <scope>NUCLEOTIDE SEQUENCE [LARGE SCALE GENOMIC DNA]</scope>
    <source>
        <strain evidence="1 2">200</strain>
    </source>
</reference>
<gene>
    <name evidence="1" type="ordered locus">Sput200_3844</name>
</gene>
<proteinExistence type="predicted"/>
<evidence type="ECO:0000313" key="1">
    <source>
        <dbReference type="EMBL" id="ADV56211.1"/>
    </source>
</evidence>
<organism evidence="1 2">
    <name type="scientific">Shewanella putrefaciens (strain 200)</name>
    <dbReference type="NCBI Taxonomy" id="399804"/>
    <lineage>
        <taxon>Bacteria</taxon>
        <taxon>Pseudomonadati</taxon>
        <taxon>Pseudomonadota</taxon>
        <taxon>Gammaproteobacteria</taxon>
        <taxon>Alteromonadales</taxon>
        <taxon>Shewanellaceae</taxon>
        <taxon>Shewanella</taxon>
    </lineage>
</organism>
<dbReference type="EMBL" id="CP002457">
    <property type="protein sequence ID" value="ADV56211.1"/>
    <property type="molecule type" value="Genomic_DNA"/>
</dbReference>
<accession>E6XG73</accession>
<name>E6XG73_SHEP2</name>
<dbReference type="PATRIC" id="fig|399804.5.peg.3952"/>
<sequence length="276" mass="31920">MGYEMSLKRSEQWNKFYAMERQLFDFVADNGQLVRTIDDKPAEYVISHRYQSLIYVPPESIRQVYRLDANKLSEAKDKANAMILEYTKAMAEDNKVSKRLPARFPQIFSGVTKINIQTNEAYSSFLVRTYGDPLPIARYFTNKTQEDTINKAVCKLRALGINAIVLDSTVTGEQAKYIFVQPNELLKYFGLQDEELRCRRSSGTQYRAFVYQGKEKVRTNIGYLLCEGDFDVYDTLPQEPRSHKTELCKTQLTFDGGLIGQHVEFYRAEIETVDED</sequence>
<dbReference type="HOGENOM" id="CLU_1007936_0_0_6"/>
<dbReference type="KEGG" id="shp:Sput200_3844"/>